<sequence>MNCSNFLAPLSSYEQTQAFGAKATATMNITASESRGKICGALPKNQEIASDDSSKIATAVKDGQNAVDSAVAASKEAYVAAGADQSAINAASAEALAAIDAALSAAMTAINTATTLPSHQFKIIELE</sequence>
<name>A0AAD4MQF9_9BILA</name>
<evidence type="ECO:0000313" key="1">
    <source>
        <dbReference type="EMBL" id="KAI1698360.1"/>
    </source>
</evidence>
<evidence type="ECO:0000313" key="2">
    <source>
        <dbReference type="Proteomes" id="UP001201812"/>
    </source>
</evidence>
<organism evidence="1 2">
    <name type="scientific">Ditylenchus destructor</name>
    <dbReference type="NCBI Taxonomy" id="166010"/>
    <lineage>
        <taxon>Eukaryota</taxon>
        <taxon>Metazoa</taxon>
        <taxon>Ecdysozoa</taxon>
        <taxon>Nematoda</taxon>
        <taxon>Chromadorea</taxon>
        <taxon>Rhabditida</taxon>
        <taxon>Tylenchina</taxon>
        <taxon>Tylenchomorpha</taxon>
        <taxon>Sphaerularioidea</taxon>
        <taxon>Anguinidae</taxon>
        <taxon>Anguininae</taxon>
        <taxon>Ditylenchus</taxon>
    </lineage>
</organism>
<protein>
    <submittedName>
        <fullName evidence="1">Uncharacterized protein</fullName>
    </submittedName>
</protein>
<reference evidence="1" key="1">
    <citation type="submission" date="2022-01" db="EMBL/GenBank/DDBJ databases">
        <title>Genome Sequence Resource for Two Populations of Ditylenchus destructor, the Migratory Endoparasitic Phytonematode.</title>
        <authorList>
            <person name="Zhang H."/>
            <person name="Lin R."/>
            <person name="Xie B."/>
        </authorList>
    </citation>
    <scope>NUCLEOTIDE SEQUENCE</scope>
    <source>
        <strain evidence="1">BazhouSP</strain>
    </source>
</reference>
<keyword evidence="2" id="KW-1185">Reference proteome</keyword>
<accession>A0AAD4MQF9</accession>
<comment type="caution">
    <text evidence="1">The sequence shown here is derived from an EMBL/GenBank/DDBJ whole genome shotgun (WGS) entry which is preliminary data.</text>
</comment>
<dbReference type="AlphaFoldDB" id="A0AAD4MQF9"/>
<gene>
    <name evidence="1" type="ORF">DdX_17955</name>
</gene>
<dbReference type="EMBL" id="JAKKPZ010000222">
    <property type="protein sequence ID" value="KAI1698360.1"/>
    <property type="molecule type" value="Genomic_DNA"/>
</dbReference>
<proteinExistence type="predicted"/>
<dbReference type="Proteomes" id="UP001201812">
    <property type="component" value="Unassembled WGS sequence"/>
</dbReference>